<dbReference type="Gene3D" id="3.40.630.30">
    <property type="match status" value="1"/>
</dbReference>
<reference evidence="3" key="1">
    <citation type="journal article" date="2019" name="Int. J. Syst. Evol. Microbiol.">
        <title>The Global Catalogue of Microorganisms (GCM) 10K type strain sequencing project: providing services to taxonomists for standard genome sequencing and annotation.</title>
        <authorList>
            <consortium name="The Broad Institute Genomics Platform"/>
            <consortium name="The Broad Institute Genome Sequencing Center for Infectious Disease"/>
            <person name="Wu L."/>
            <person name="Ma J."/>
        </authorList>
    </citation>
    <scope>NUCLEOTIDE SEQUENCE [LARGE SCALE GENOMIC DNA]</scope>
    <source>
        <strain evidence="3">CCUG 52468</strain>
    </source>
</reference>
<name>A0ABW3RMH0_9SPHI</name>
<evidence type="ECO:0000313" key="2">
    <source>
        <dbReference type="EMBL" id="MFD1166255.1"/>
    </source>
</evidence>
<evidence type="ECO:0000313" key="3">
    <source>
        <dbReference type="Proteomes" id="UP001597205"/>
    </source>
</evidence>
<dbReference type="Proteomes" id="UP001597205">
    <property type="component" value="Unassembled WGS sequence"/>
</dbReference>
<dbReference type="SUPFAM" id="SSF55729">
    <property type="entry name" value="Acyl-CoA N-acyltransferases (Nat)"/>
    <property type="match status" value="1"/>
</dbReference>
<dbReference type="CDD" id="cd04301">
    <property type="entry name" value="NAT_SF"/>
    <property type="match status" value="1"/>
</dbReference>
<feature type="domain" description="N-acetyltransferase" evidence="1">
    <location>
        <begin position="4"/>
        <end position="147"/>
    </location>
</feature>
<evidence type="ECO:0000259" key="1">
    <source>
        <dbReference type="PROSITE" id="PS51186"/>
    </source>
</evidence>
<dbReference type="EMBL" id="JBHTKY010000016">
    <property type="protein sequence ID" value="MFD1166255.1"/>
    <property type="molecule type" value="Genomic_DNA"/>
</dbReference>
<dbReference type="GO" id="GO:0016746">
    <property type="term" value="F:acyltransferase activity"/>
    <property type="evidence" value="ECO:0007669"/>
    <property type="project" value="UniProtKB-KW"/>
</dbReference>
<keyword evidence="2" id="KW-0012">Acyltransferase</keyword>
<dbReference type="InterPro" id="IPR016181">
    <property type="entry name" value="Acyl_CoA_acyltransferase"/>
</dbReference>
<comment type="caution">
    <text evidence="2">The sequence shown here is derived from an EMBL/GenBank/DDBJ whole genome shotgun (WGS) entry which is preliminary data.</text>
</comment>
<keyword evidence="2" id="KW-0808">Transferase</keyword>
<proteinExistence type="predicted"/>
<protein>
    <submittedName>
        <fullName evidence="2">GNAT family N-acetyltransferase</fullName>
        <ecNumber evidence="2">2.3.-.-</ecNumber>
    </submittedName>
</protein>
<dbReference type="InterPro" id="IPR000182">
    <property type="entry name" value="GNAT_dom"/>
</dbReference>
<sequence>MNDFLIRPYEFEDLQSILEVFESNVPYYFAPEEAEDLKHYLENEIEDYFVILQDGKIIGAGGINYDNDLITARLSWDFMDKNIQKKGVGSALTQYRIKHILNQKHILKLIVRTSQFAYGFYKKQGFKEVNRIKDYWSKGYDMVLMEYQGV</sequence>
<dbReference type="RefSeq" id="WP_380896770.1">
    <property type="nucleotide sequence ID" value="NZ_JBHTKY010000016.1"/>
</dbReference>
<dbReference type="Pfam" id="PF13673">
    <property type="entry name" value="Acetyltransf_10"/>
    <property type="match status" value="1"/>
</dbReference>
<gene>
    <name evidence="2" type="ORF">ACFQ2C_11615</name>
</gene>
<dbReference type="PROSITE" id="PS51186">
    <property type="entry name" value="GNAT"/>
    <property type="match status" value="1"/>
</dbReference>
<dbReference type="EC" id="2.3.-.-" evidence="2"/>
<keyword evidence="3" id="KW-1185">Reference proteome</keyword>
<accession>A0ABW3RMH0</accession>
<organism evidence="2 3">
    <name type="scientific">Sphingobacterium daejeonense</name>
    <dbReference type="NCBI Taxonomy" id="371142"/>
    <lineage>
        <taxon>Bacteria</taxon>
        <taxon>Pseudomonadati</taxon>
        <taxon>Bacteroidota</taxon>
        <taxon>Sphingobacteriia</taxon>
        <taxon>Sphingobacteriales</taxon>
        <taxon>Sphingobacteriaceae</taxon>
        <taxon>Sphingobacterium</taxon>
    </lineage>
</organism>